<dbReference type="Gene3D" id="3.40.30.10">
    <property type="entry name" value="Glutaredoxin"/>
    <property type="match status" value="1"/>
</dbReference>
<evidence type="ECO:0000313" key="2">
    <source>
        <dbReference type="EMBL" id="TWS96447.1"/>
    </source>
</evidence>
<dbReference type="InterPro" id="IPR050620">
    <property type="entry name" value="Thioredoxin_H-type-like"/>
</dbReference>
<keyword evidence="3" id="KW-1185">Reference proteome</keyword>
<dbReference type="InterPro" id="IPR013766">
    <property type="entry name" value="Thioredoxin_domain"/>
</dbReference>
<dbReference type="Pfam" id="PF00085">
    <property type="entry name" value="Thioredoxin"/>
    <property type="match status" value="1"/>
</dbReference>
<dbReference type="PANTHER" id="PTHR10438:SF468">
    <property type="entry name" value="THIOREDOXIN-1-RELATED"/>
    <property type="match status" value="1"/>
</dbReference>
<reference evidence="2 3" key="1">
    <citation type="submission" date="2019-08" db="EMBL/GenBank/DDBJ databases">
        <authorList>
            <person name="Lei W."/>
        </authorList>
    </citation>
    <scope>NUCLEOTIDE SEQUENCE [LARGE SCALE GENOMIC DNA]</scope>
    <source>
        <strain evidence="2 3">CCUG 66496</strain>
    </source>
</reference>
<accession>A0A5C5SAU7</accession>
<proteinExistence type="predicted"/>
<dbReference type="PANTHER" id="PTHR10438">
    <property type="entry name" value="THIOREDOXIN"/>
    <property type="match status" value="1"/>
</dbReference>
<name>A0A5C5SAU7_9STRE</name>
<dbReference type="InterPro" id="IPR036249">
    <property type="entry name" value="Thioredoxin-like_sf"/>
</dbReference>
<dbReference type="PROSITE" id="PS51352">
    <property type="entry name" value="THIOREDOXIN_2"/>
    <property type="match status" value="1"/>
</dbReference>
<gene>
    <name evidence="2" type="ORF">FRX57_07060</name>
</gene>
<evidence type="ECO:0000313" key="3">
    <source>
        <dbReference type="Proteomes" id="UP000317430"/>
    </source>
</evidence>
<dbReference type="AlphaFoldDB" id="A0A5C5SAU7"/>
<dbReference type="CDD" id="cd02947">
    <property type="entry name" value="TRX_family"/>
    <property type="match status" value="1"/>
</dbReference>
<dbReference type="OrthoDB" id="7629852at2"/>
<dbReference type="SUPFAM" id="SSF52833">
    <property type="entry name" value="Thioredoxin-like"/>
    <property type="match status" value="1"/>
</dbReference>
<dbReference type="EMBL" id="VOHL01000008">
    <property type="protein sequence ID" value="TWS96447.1"/>
    <property type="molecule type" value="Genomic_DNA"/>
</dbReference>
<protein>
    <submittedName>
        <fullName evidence="2">Thioredoxin family protein</fullName>
    </submittedName>
</protein>
<feature type="domain" description="Thioredoxin" evidence="1">
    <location>
        <begin position="1"/>
        <end position="105"/>
    </location>
</feature>
<organism evidence="2 3">
    <name type="scientific">Streptococcus cuniculipharyngis</name>
    <dbReference type="NCBI Taxonomy" id="1562651"/>
    <lineage>
        <taxon>Bacteria</taxon>
        <taxon>Bacillati</taxon>
        <taxon>Bacillota</taxon>
        <taxon>Bacilli</taxon>
        <taxon>Lactobacillales</taxon>
        <taxon>Streptococcaceae</taxon>
        <taxon>Streptococcus</taxon>
    </lineage>
</organism>
<evidence type="ECO:0000259" key="1">
    <source>
        <dbReference type="PROSITE" id="PS51352"/>
    </source>
</evidence>
<comment type="caution">
    <text evidence="2">The sequence shown here is derived from an EMBL/GenBank/DDBJ whole genome shotgun (WGS) entry which is preliminary data.</text>
</comment>
<dbReference type="RefSeq" id="WP_146568073.1">
    <property type="nucleotide sequence ID" value="NZ_VOHL01000008.1"/>
</dbReference>
<dbReference type="Proteomes" id="UP000317430">
    <property type="component" value="Unassembled WGS sequence"/>
</dbReference>
<sequence length="105" mass="12173">MIVLKKQEELASYLASKERVVFLFTADWCPDCQVLYPVLPDLEAENPDFTFVQLNRDVFLDLAKAWDIFGIPSLVVREQDQEVARLVNKNRKTKAEINQFLASIR</sequence>